<dbReference type="PANTHER" id="PTHR34400">
    <property type="match status" value="1"/>
</dbReference>
<dbReference type="InterPro" id="IPR012347">
    <property type="entry name" value="Ferritin-like"/>
</dbReference>
<accession>A0ABN8QER6</accession>
<name>A0ABN8QER6_9CNID</name>
<evidence type="ECO:0000313" key="3">
    <source>
        <dbReference type="EMBL" id="CAH3161260.1"/>
    </source>
</evidence>
<keyword evidence="4" id="KW-1185">Reference proteome</keyword>
<evidence type="ECO:0000259" key="2">
    <source>
        <dbReference type="Pfam" id="PF12902"/>
    </source>
</evidence>
<evidence type="ECO:0000256" key="1">
    <source>
        <dbReference type="SAM" id="SignalP"/>
    </source>
</evidence>
<feature type="chain" id="PRO_5046845417" description="Iminophenyl-pyruvate dimer synthase domain-containing protein" evidence="1">
    <location>
        <begin position="27"/>
        <end position="489"/>
    </location>
</feature>
<dbReference type="InterPro" id="IPR026820">
    <property type="entry name" value="VioB/RebD_dom"/>
</dbReference>
<dbReference type="Pfam" id="PF12902">
    <property type="entry name" value="Ferritin-like"/>
    <property type="match status" value="1"/>
</dbReference>
<feature type="signal peptide" evidence="1">
    <location>
        <begin position="1"/>
        <end position="26"/>
    </location>
</feature>
<sequence>MQQTEGVGFLLRLAVDLLIAIEASFSASPIMNFDIKLFVLIVAMGKVKPNEVSDNQGNLEETYTVQDLRNDLQTAMEVEHATIPPYLTALATLMTGNNSDIQNRLRDVFIQEMFHLALAANILNAVGGKPSLNYSGFIPDYPSVLPGGLHPKLIVPIKKFTRLLVKDVFSMIEQPEVEVATLSSFKHIFRFVRRIKDRLGYCQRSEAGVNCELPGNIMTRMNQSGCFISNAEKAQFLEEFKQRRLLKVIHREAKKHGLSSTDDLVYHNNTIGGFYRYILQGLGYLTGCGTNDSIFTGDVSKQVTHKGWTVSGHSMKVTDYLSAVDAIEAIVDQGEGSSPCNPDAISEVGNKELSHYYTFLSVSHGREIEVYPNPYREEEFNCTYRFTGPKIPFDPDAVWPMVTNPNLSMYVNNTQAFTAAVKFNINYTRLLTSLDNVFNGHADQIQAAIGLMFPLFNELQELVQIPIDIHGDQYVGPNVGPTYDFTPHD</sequence>
<evidence type="ECO:0000313" key="4">
    <source>
        <dbReference type="Proteomes" id="UP001159405"/>
    </source>
</evidence>
<dbReference type="Proteomes" id="UP001159405">
    <property type="component" value="Unassembled WGS sequence"/>
</dbReference>
<dbReference type="EMBL" id="CALNXK010000119">
    <property type="protein sequence ID" value="CAH3161260.1"/>
    <property type="molecule type" value="Genomic_DNA"/>
</dbReference>
<feature type="domain" description="Iminophenyl-pyruvate dimer synthase" evidence="2">
    <location>
        <begin position="72"/>
        <end position="362"/>
    </location>
</feature>
<organism evidence="3 4">
    <name type="scientific">Porites lobata</name>
    <dbReference type="NCBI Taxonomy" id="104759"/>
    <lineage>
        <taxon>Eukaryota</taxon>
        <taxon>Metazoa</taxon>
        <taxon>Cnidaria</taxon>
        <taxon>Anthozoa</taxon>
        <taxon>Hexacorallia</taxon>
        <taxon>Scleractinia</taxon>
        <taxon>Fungiina</taxon>
        <taxon>Poritidae</taxon>
        <taxon>Porites</taxon>
    </lineage>
</organism>
<reference evidence="3 4" key="1">
    <citation type="submission" date="2022-05" db="EMBL/GenBank/DDBJ databases">
        <authorList>
            <consortium name="Genoscope - CEA"/>
            <person name="William W."/>
        </authorList>
    </citation>
    <scope>NUCLEOTIDE SEQUENCE [LARGE SCALE GENOMIC DNA]</scope>
</reference>
<comment type="caution">
    <text evidence="3">The sequence shown here is derived from an EMBL/GenBank/DDBJ whole genome shotgun (WGS) entry which is preliminary data.</text>
</comment>
<proteinExistence type="predicted"/>
<dbReference type="Gene3D" id="1.20.1260.10">
    <property type="match status" value="1"/>
</dbReference>
<protein>
    <recommendedName>
        <fullName evidence="2">Iminophenyl-pyruvate dimer synthase domain-containing protein</fullName>
    </recommendedName>
</protein>
<gene>
    <name evidence="3" type="ORF">PLOB_00004401</name>
</gene>
<dbReference type="PANTHER" id="PTHR34400:SF4">
    <property type="entry name" value="MEMBRANE PROTEIN"/>
    <property type="match status" value="1"/>
</dbReference>
<keyword evidence="1" id="KW-0732">Signal</keyword>